<feature type="transmembrane region" description="Helical" evidence="2">
    <location>
        <begin position="33"/>
        <end position="60"/>
    </location>
</feature>
<keyword evidence="3" id="KW-1185">Reference proteome</keyword>
<protein>
    <submittedName>
        <fullName evidence="4">Uncharacterized protein</fullName>
    </submittedName>
</protein>
<keyword evidence="2" id="KW-0472">Membrane</keyword>
<dbReference type="OMA" id="YCAYKRR"/>
<evidence type="ECO:0000256" key="1">
    <source>
        <dbReference type="SAM" id="MobiDB-lite"/>
    </source>
</evidence>
<sequence>MESSAEQQFEETYATTSTTTPRSEDNKTNYTQFFVLLVSSILTLAALICVARILFVYCAYKRREQDEQNRRTQTRNVTVASQHNHGYSFAPESGGVSNYGFADAPPGYDELFKREEPPPLYGSVRSSQIITDSQQLAGPPLGDQRGGLCTTPTLAFSRNVLSDTSEADIAVISQRIQIHTNEARQLVPANIRAGIHHEEMPPS</sequence>
<feature type="region of interest" description="Disordered" evidence="1">
    <location>
        <begin position="1"/>
        <end position="25"/>
    </location>
</feature>
<evidence type="ECO:0000256" key="2">
    <source>
        <dbReference type="SAM" id="Phobius"/>
    </source>
</evidence>
<dbReference type="OrthoDB" id="5876144at2759"/>
<evidence type="ECO:0000313" key="4">
    <source>
        <dbReference type="WBParaSite" id="HCON_00080760-00001"/>
    </source>
</evidence>
<reference evidence="4" key="1">
    <citation type="submission" date="2020-12" db="UniProtKB">
        <authorList>
            <consortium name="WormBaseParasite"/>
        </authorList>
    </citation>
    <scope>IDENTIFICATION</scope>
    <source>
        <strain evidence="4">MHco3</strain>
    </source>
</reference>
<dbReference type="Proteomes" id="UP000025227">
    <property type="component" value="Unplaced"/>
</dbReference>
<evidence type="ECO:0000313" key="3">
    <source>
        <dbReference type="Proteomes" id="UP000025227"/>
    </source>
</evidence>
<keyword evidence="2" id="KW-1133">Transmembrane helix</keyword>
<organism evidence="3 4">
    <name type="scientific">Haemonchus contortus</name>
    <name type="common">Barber pole worm</name>
    <dbReference type="NCBI Taxonomy" id="6289"/>
    <lineage>
        <taxon>Eukaryota</taxon>
        <taxon>Metazoa</taxon>
        <taxon>Ecdysozoa</taxon>
        <taxon>Nematoda</taxon>
        <taxon>Chromadorea</taxon>
        <taxon>Rhabditida</taxon>
        <taxon>Rhabditina</taxon>
        <taxon>Rhabditomorpha</taxon>
        <taxon>Strongyloidea</taxon>
        <taxon>Trichostrongylidae</taxon>
        <taxon>Haemonchus</taxon>
    </lineage>
</organism>
<dbReference type="AlphaFoldDB" id="A0A7I5E965"/>
<proteinExistence type="predicted"/>
<keyword evidence="2" id="KW-0812">Transmembrane</keyword>
<dbReference type="WBParaSite" id="HCON_00080760-00001">
    <property type="protein sequence ID" value="HCON_00080760-00001"/>
    <property type="gene ID" value="HCON_00080760"/>
</dbReference>
<name>A0A7I5E965_HAECO</name>
<accession>A0A7I5E965</accession>